<keyword evidence="1" id="KW-0472">Membrane</keyword>
<organism evidence="2 3">
    <name type="scientific">Cloacimonas acidaminovorans (strain Evry)</name>
    <dbReference type="NCBI Taxonomy" id="459349"/>
    <lineage>
        <taxon>Bacteria</taxon>
        <taxon>Pseudomonadati</taxon>
        <taxon>Candidatus Cloacimonadota</taxon>
        <taxon>Candidatus Cloacimonadia</taxon>
        <taxon>Candidatus Cloacimonadales</taxon>
        <taxon>Candidatus Cloacimonadaceae</taxon>
        <taxon>Candidatus Cloacimonas</taxon>
    </lineage>
</organism>
<feature type="transmembrane region" description="Helical" evidence="1">
    <location>
        <begin position="34"/>
        <end position="51"/>
    </location>
</feature>
<keyword evidence="1" id="KW-1133">Transmembrane helix</keyword>
<dbReference type="AlphaFoldDB" id="B0VJR5"/>
<dbReference type="RefSeq" id="WP_015425301.1">
    <property type="nucleotide sequence ID" value="NC_020449.1"/>
</dbReference>
<sequence length="191" mass="21264">MSDLWFKIKQIITLVVFVAVLSLLGMISGRPIMIVAYGVFFLVVVAIMFYMTRKRQRHFEKVKGSSQLFRKIFGILLMILALITPPVIILRTNLITLPETVKSGAALGIVSGITVLFIVLTLLAVYFINYRGSQVSNRVIGYILYFIAAIVPGFLMSRVEKTTIGIGSVYYVALIVLILSYSGYGLLSNKE</sequence>
<evidence type="ECO:0000313" key="2">
    <source>
        <dbReference type="EMBL" id="CAO81443.1"/>
    </source>
</evidence>
<reference evidence="2 3" key="1">
    <citation type="journal article" date="2008" name="J. Bacteriol.">
        <title>'Candidatus Cloacamonas acidaminovorans': genome sequence reconstruction provides a first glimpse of a new bacterial division.</title>
        <authorList>
            <person name="Pelletier E."/>
            <person name="Kreimeyer A."/>
            <person name="Bocs S."/>
            <person name="Rouy Z."/>
            <person name="Gyapay G."/>
            <person name="Chouari R."/>
            <person name="Riviere D."/>
            <person name="Ganesan A."/>
            <person name="Daegelen P."/>
            <person name="Sghir A."/>
            <person name="Cohen G.N."/>
            <person name="Medigue C."/>
            <person name="Weissenbach J."/>
            <person name="Le Paslier D."/>
        </authorList>
    </citation>
    <scope>NUCLEOTIDE SEQUENCE [LARGE SCALE GENOMIC DNA]</scope>
    <source>
        <strain evidence="3">Evry</strain>
    </source>
</reference>
<dbReference type="Proteomes" id="UP000002019">
    <property type="component" value="Chromosome"/>
</dbReference>
<gene>
    <name evidence="2" type="ordered locus">CLOAM1605</name>
</gene>
<accession>B0VJR5</accession>
<name>B0VJR5_CLOAI</name>
<proteinExistence type="predicted"/>
<evidence type="ECO:0000313" key="3">
    <source>
        <dbReference type="Proteomes" id="UP000002019"/>
    </source>
</evidence>
<feature type="transmembrane region" description="Helical" evidence="1">
    <location>
        <begin position="72"/>
        <end position="92"/>
    </location>
</feature>
<protein>
    <submittedName>
        <fullName evidence="2">Uncharacterized protein</fullName>
    </submittedName>
</protein>
<feature type="transmembrane region" description="Helical" evidence="1">
    <location>
        <begin position="169"/>
        <end position="187"/>
    </location>
</feature>
<keyword evidence="3" id="KW-1185">Reference proteome</keyword>
<dbReference type="KEGG" id="caci:CLOAM1605"/>
<dbReference type="STRING" id="459349.CLOAM1605"/>
<dbReference type="HOGENOM" id="CLU_1419236_0_0_0"/>
<evidence type="ECO:0000256" key="1">
    <source>
        <dbReference type="SAM" id="Phobius"/>
    </source>
</evidence>
<feature type="transmembrane region" description="Helical" evidence="1">
    <location>
        <begin position="104"/>
        <end position="127"/>
    </location>
</feature>
<feature type="transmembrane region" description="Helical" evidence="1">
    <location>
        <begin position="12"/>
        <end position="28"/>
    </location>
</feature>
<keyword evidence="1" id="KW-0812">Transmembrane</keyword>
<feature type="transmembrane region" description="Helical" evidence="1">
    <location>
        <begin position="139"/>
        <end position="157"/>
    </location>
</feature>
<dbReference type="EMBL" id="CU466930">
    <property type="protein sequence ID" value="CAO81443.1"/>
    <property type="molecule type" value="Genomic_DNA"/>
</dbReference>